<dbReference type="InterPro" id="IPR000923">
    <property type="entry name" value="BlueCu_1"/>
</dbReference>
<dbReference type="CDD" id="cd04219">
    <property type="entry name" value="Plastocyanin"/>
    <property type="match status" value="1"/>
</dbReference>
<dbReference type="HAMAP" id="MF_00566">
    <property type="entry name" value="Cytb6_f_plastocyanin"/>
    <property type="match status" value="1"/>
</dbReference>
<feature type="domain" description="Blue (type 1) copper" evidence="13">
    <location>
        <begin position="38"/>
        <end position="138"/>
    </location>
</feature>
<keyword evidence="7 11" id="KW-0249">Electron transport</keyword>
<keyword evidence="11" id="KW-0732">Signal</keyword>
<evidence type="ECO:0000256" key="2">
    <source>
        <dbReference type="ARBA" id="ARBA00004526"/>
    </source>
</evidence>
<evidence type="ECO:0000256" key="4">
    <source>
        <dbReference type="ARBA" id="ARBA00020130"/>
    </source>
</evidence>
<feature type="binding site" evidence="11 12">
    <location>
        <position position="123"/>
    </location>
    <ligand>
        <name>Cu cation</name>
        <dbReference type="ChEBI" id="CHEBI:23378"/>
    </ligand>
</feature>
<feature type="binding site" evidence="11 12">
    <location>
        <position position="131"/>
    </location>
    <ligand>
        <name>Cu cation</name>
        <dbReference type="ChEBI" id="CHEBI:23378"/>
    </ligand>
</feature>
<dbReference type="InterPro" id="IPR028871">
    <property type="entry name" value="BlueCu_1_BS"/>
</dbReference>
<dbReference type="PANTHER" id="PTHR34192">
    <property type="entry name" value="PLASTOCYANIN MAJOR ISOFORM, CHLOROPLASTIC-RELATED"/>
    <property type="match status" value="1"/>
</dbReference>
<evidence type="ECO:0000256" key="5">
    <source>
        <dbReference type="ARBA" id="ARBA00022448"/>
    </source>
</evidence>
<feature type="binding site" evidence="11 12">
    <location>
        <position position="73"/>
    </location>
    <ligand>
        <name>Cu cation</name>
        <dbReference type="ChEBI" id="CHEBI:23378"/>
    </ligand>
</feature>
<dbReference type="PANTHER" id="PTHR34192:SF10">
    <property type="entry name" value="PLASTOCYANIN MAJOR ISOFORM, CHLOROPLASTIC-RELATED"/>
    <property type="match status" value="1"/>
</dbReference>
<dbReference type="PRINTS" id="PR00156">
    <property type="entry name" value="COPPERBLUE"/>
</dbReference>
<keyword evidence="6 11" id="KW-0479">Metal-binding</keyword>
<evidence type="ECO:0000313" key="15">
    <source>
        <dbReference type="Proteomes" id="UP000239589"/>
    </source>
</evidence>
<dbReference type="SUPFAM" id="SSF49503">
    <property type="entry name" value="Cupredoxins"/>
    <property type="match status" value="1"/>
</dbReference>
<keyword evidence="9 11" id="KW-0793">Thylakoid</keyword>
<dbReference type="GO" id="GO:0031676">
    <property type="term" value="C:plasma membrane-derived thylakoid membrane"/>
    <property type="evidence" value="ECO:0007669"/>
    <property type="project" value="UniProtKB-SubCell"/>
</dbReference>
<evidence type="ECO:0000256" key="10">
    <source>
        <dbReference type="ARBA" id="ARBA00023136"/>
    </source>
</evidence>
<proteinExistence type="inferred from homology"/>
<evidence type="ECO:0000256" key="1">
    <source>
        <dbReference type="ARBA" id="ARBA00002820"/>
    </source>
</evidence>
<protein>
    <recommendedName>
        <fullName evidence="4 11">Plastocyanin</fullName>
    </recommendedName>
</protein>
<comment type="caution">
    <text evidence="14">The sequence shown here is derived from an EMBL/GenBank/DDBJ whole genome shotgun (WGS) entry which is preliminary data.</text>
</comment>
<dbReference type="NCBIfam" id="TIGR02656">
    <property type="entry name" value="cyanin_plasto"/>
    <property type="match status" value="1"/>
</dbReference>
<evidence type="ECO:0000256" key="7">
    <source>
        <dbReference type="ARBA" id="ARBA00022982"/>
    </source>
</evidence>
<accession>A0A2S6CRR6</accession>
<comment type="subcellular location">
    <subcellularLocation>
        <location evidence="2 11">Cellular thylakoid membrane</location>
        <topology evidence="2 11">Peripheral membrane protein</topology>
        <orientation evidence="2 11">Lumenal side</orientation>
    </subcellularLocation>
</comment>
<evidence type="ECO:0000259" key="13">
    <source>
        <dbReference type="Pfam" id="PF00127"/>
    </source>
</evidence>
<keyword evidence="5 11" id="KW-0813">Transport</keyword>
<keyword evidence="8 11" id="KW-0186">Copper</keyword>
<reference evidence="14 15" key="1">
    <citation type="submission" date="2018-02" db="EMBL/GenBank/DDBJ databases">
        <title>Discovery of a pederin family compound in a non-symbiotic bloom-forming cyanobacterium.</title>
        <authorList>
            <person name="Kust A."/>
            <person name="Mares J."/>
            <person name="Jokela J."/>
            <person name="Urajova P."/>
            <person name="Hajek J."/>
            <person name="Saurav K."/>
            <person name="Voracova K."/>
            <person name="Fewer D.P."/>
            <person name="Haapaniemi E."/>
            <person name="Permi P."/>
            <person name="Rehakova K."/>
            <person name="Sivonen K."/>
            <person name="Hrouzek P."/>
        </authorList>
    </citation>
    <scope>NUCLEOTIDE SEQUENCE [LARGE SCALE GENOMIC DNA]</scope>
    <source>
        <strain evidence="14 15">CHARLIE-1</strain>
    </source>
</reference>
<evidence type="ECO:0000256" key="9">
    <source>
        <dbReference type="ARBA" id="ARBA00023078"/>
    </source>
</evidence>
<dbReference type="Proteomes" id="UP000239589">
    <property type="component" value="Unassembled WGS sequence"/>
</dbReference>
<evidence type="ECO:0000313" key="14">
    <source>
        <dbReference type="EMBL" id="PPJ62411.1"/>
    </source>
</evidence>
<dbReference type="GO" id="GO:0005507">
    <property type="term" value="F:copper ion binding"/>
    <property type="evidence" value="ECO:0007669"/>
    <property type="project" value="UniProtKB-UniRule"/>
</dbReference>
<feature type="chain" id="PRO_5015791485" description="Plastocyanin" evidence="11">
    <location>
        <begin position="35"/>
        <end position="139"/>
    </location>
</feature>
<comment type="cofactor">
    <cofactor evidence="12">
        <name>Cu(2+)</name>
        <dbReference type="ChEBI" id="CHEBI:29036"/>
    </cofactor>
    <text evidence="12">The crystal structure with reduced Cu(1+) has also been determined.</text>
</comment>
<sequence precursor="true">MKLIAASLRRLTLAVLTVLLVVSSFAVFTPTASAETYTIKLGTDKGLLKFEPSKLTIKPGDLIEWLNNKVPPHNVLFDPAKNPTKSKALAASLSHSKLQLNPGQKVTTTFPADAPTGDYVFYCAPHRGAGMTGKITVQG</sequence>
<feature type="signal peptide" evidence="11">
    <location>
        <begin position="1"/>
        <end position="34"/>
    </location>
</feature>
<dbReference type="GO" id="GO:0009055">
    <property type="term" value="F:electron transfer activity"/>
    <property type="evidence" value="ECO:0007669"/>
    <property type="project" value="UniProtKB-UniRule"/>
</dbReference>
<dbReference type="InterPro" id="IPR023511">
    <property type="entry name" value="Plastocyanin_cyanobac"/>
</dbReference>
<comment type="function">
    <text evidence="1 11">Participates in electron transfer between P700 and the cytochrome b6-f complex in photosystem I.</text>
</comment>
<evidence type="ECO:0000256" key="6">
    <source>
        <dbReference type="ARBA" id="ARBA00022723"/>
    </source>
</evidence>
<evidence type="ECO:0000256" key="12">
    <source>
        <dbReference type="PIRSR" id="PIRSR602387-1"/>
    </source>
</evidence>
<comment type="similarity">
    <text evidence="3 11">Belongs to the plastocyanin family.</text>
</comment>
<name>A0A2S6CRR6_9CYAN</name>
<dbReference type="AlphaFoldDB" id="A0A2S6CRR6"/>
<organism evidence="14 15">
    <name type="scientific">Cuspidothrix issatschenkoi CHARLIE-1</name>
    <dbReference type="NCBI Taxonomy" id="2052836"/>
    <lineage>
        <taxon>Bacteria</taxon>
        <taxon>Bacillati</taxon>
        <taxon>Cyanobacteriota</taxon>
        <taxon>Cyanophyceae</taxon>
        <taxon>Nostocales</taxon>
        <taxon>Aphanizomenonaceae</taxon>
        <taxon>Cuspidothrix</taxon>
    </lineage>
</organism>
<keyword evidence="15" id="KW-1185">Reference proteome</keyword>
<dbReference type="RefSeq" id="WP_104388717.1">
    <property type="nucleotide sequence ID" value="NZ_PGEM01000120.1"/>
</dbReference>
<gene>
    <name evidence="11" type="primary">petE</name>
    <name evidence="14" type="ORF">CUN59_15665</name>
</gene>
<evidence type="ECO:0000256" key="8">
    <source>
        <dbReference type="ARBA" id="ARBA00023008"/>
    </source>
</evidence>
<evidence type="ECO:0000256" key="11">
    <source>
        <dbReference type="HAMAP-Rule" id="MF_00566"/>
    </source>
</evidence>
<dbReference type="EMBL" id="PGEM01000120">
    <property type="protein sequence ID" value="PPJ62411.1"/>
    <property type="molecule type" value="Genomic_DNA"/>
</dbReference>
<keyword evidence="10 11" id="KW-0472">Membrane</keyword>
<dbReference type="PROSITE" id="PS00196">
    <property type="entry name" value="COPPER_BLUE"/>
    <property type="match status" value="1"/>
</dbReference>
<dbReference type="InterPro" id="IPR002387">
    <property type="entry name" value="Plastocyanin"/>
</dbReference>
<evidence type="ECO:0000256" key="3">
    <source>
        <dbReference type="ARBA" id="ARBA00005338"/>
    </source>
</evidence>
<dbReference type="Gene3D" id="2.60.40.420">
    <property type="entry name" value="Cupredoxins - blue copper proteins"/>
    <property type="match status" value="1"/>
</dbReference>
<dbReference type="OrthoDB" id="680163at2"/>
<dbReference type="InterPro" id="IPR008972">
    <property type="entry name" value="Cupredoxin"/>
</dbReference>
<dbReference type="Pfam" id="PF00127">
    <property type="entry name" value="Copper-bind"/>
    <property type="match status" value="1"/>
</dbReference>
<dbReference type="PRINTS" id="PR00157">
    <property type="entry name" value="PLASTOCYANIN"/>
</dbReference>
<dbReference type="InterPro" id="IPR001235">
    <property type="entry name" value="Copper_blue_Plastocyanin"/>
</dbReference>
<feature type="binding site" evidence="11 12">
    <location>
        <position position="126"/>
    </location>
    <ligand>
        <name>Cu cation</name>
        <dbReference type="ChEBI" id="CHEBI:23378"/>
    </ligand>
</feature>